<feature type="domain" description="Acyltransferase 3" evidence="2">
    <location>
        <begin position="14"/>
        <end position="363"/>
    </location>
</feature>
<keyword evidence="4" id="KW-1185">Reference proteome</keyword>
<feature type="transmembrane region" description="Helical" evidence="1">
    <location>
        <begin position="50"/>
        <end position="70"/>
    </location>
</feature>
<accession>A0A433VF83</accession>
<comment type="caution">
    <text evidence="3">The sequence shown here is derived from an EMBL/GenBank/DDBJ whole genome shotgun (WGS) entry which is preliminary data.</text>
</comment>
<proteinExistence type="predicted"/>
<evidence type="ECO:0000256" key="1">
    <source>
        <dbReference type="SAM" id="Phobius"/>
    </source>
</evidence>
<keyword evidence="1" id="KW-0472">Membrane</keyword>
<organism evidence="3 4">
    <name type="scientific">Dulcicalothrix desertica PCC 7102</name>
    <dbReference type="NCBI Taxonomy" id="232991"/>
    <lineage>
        <taxon>Bacteria</taxon>
        <taxon>Bacillati</taxon>
        <taxon>Cyanobacteriota</taxon>
        <taxon>Cyanophyceae</taxon>
        <taxon>Nostocales</taxon>
        <taxon>Calotrichaceae</taxon>
        <taxon>Dulcicalothrix</taxon>
    </lineage>
</organism>
<dbReference type="PANTHER" id="PTHR23028">
    <property type="entry name" value="ACETYLTRANSFERASE"/>
    <property type="match status" value="1"/>
</dbReference>
<dbReference type="GO" id="GO:0000271">
    <property type="term" value="P:polysaccharide biosynthetic process"/>
    <property type="evidence" value="ECO:0007669"/>
    <property type="project" value="TreeGrafter"/>
</dbReference>
<dbReference type="AlphaFoldDB" id="A0A433VF83"/>
<feature type="transmembrane region" description="Helical" evidence="1">
    <location>
        <begin position="189"/>
        <end position="209"/>
    </location>
</feature>
<dbReference type="Proteomes" id="UP000271624">
    <property type="component" value="Unassembled WGS sequence"/>
</dbReference>
<dbReference type="PANTHER" id="PTHR23028:SF53">
    <property type="entry name" value="ACYL_TRANSF_3 DOMAIN-CONTAINING PROTEIN"/>
    <property type="match status" value="1"/>
</dbReference>
<feature type="transmembrane region" description="Helical" evidence="1">
    <location>
        <begin position="270"/>
        <end position="291"/>
    </location>
</feature>
<dbReference type="InterPro" id="IPR050879">
    <property type="entry name" value="Acyltransferase_3"/>
</dbReference>
<feature type="transmembrane region" description="Helical" evidence="1">
    <location>
        <begin position="215"/>
        <end position="234"/>
    </location>
</feature>
<dbReference type="GO" id="GO:0016020">
    <property type="term" value="C:membrane"/>
    <property type="evidence" value="ECO:0007669"/>
    <property type="project" value="TreeGrafter"/>
</dbReference>
<feature type="transmembrane region" description="Helical" evidence="1">
    <location>
        <begin position="100"/>
        <end position="117"/>
    </location>
</feature>
<feature type="transmembrane region" description="Helical" evidence="1">
    <location>
        <begin position="164"/>
        <end position="182"/>
    </location>
</feature>
<name>A0A433VF83_9CYAN</name>
<feature type="transmembrane region" description="Helical" evidence="1">
    <location>
        <begin position="312"/>
        <end position="337"/>
    </location>
</feature>
<dbReference type="GO" id="GO:0016747">
    <property type="term" value="F:acyltransferase activity, transferring groups other than amino-acyl groups"/>
    <property type="evidence" value="ECO:0007669"/>
    <property type="project" value="InterPro"/>
</dbReference>
<protein>
    <recommendedName>
        <fullName evidence="2">Acyltransferase 3 domain-containing protein</fullName>
    </recommendedName>
</protein>
<feature type="transmembrane region" description="Helical" evidence="1">
    <location>
        <begin position="246"/>
        <end position="264"/>
    </location>
</feature>
<keyword evidence="1" id="KW-0812">Transmembrane</keyword>
<feature type="transmembrane region" description="Helical" evidence="1">
    <location>
        <begin position="349"/>
        <end position="370"/>
    </location>
</feature>
<evidence type="ECO:0000313" key="4">
    <source>
        <dbReference type="Proteomes" id="UP000271624"/>
    </source>
</evidence>
<dbReference type="OrthoDB" id="572802at2"/>
<evidence type="ECO:0000313" key="3">
    <source>
        <dbReference type="EMBL" id="RUT04750.1"/>
    </source>
</evidence>
<sequence>MNQTVQKTKRLHLSYLDGLRGLTALYIVLVHVEPSIEASLPLLWSAFVKLLRYGGFAVVIFVVMSGYVLMLPVSRSEEGYIPGGLSDFFKRRARRILPPYYAALIFCFLLALVIFILETFNGFIWNSVAGAGPFHPKFDLIDILSHLFLIHNLSSDTHMSINPPMWSVATEWQIYFIFPLLLLPVRRRFGIVATIAVAYITGLIPTIAFDGFFEPAFYIGIFSLGMLAAEISFSQNPKFISIKNSLPWNLLSIIFVVIGFITEWRKLGLHIWVGYSFFGLAVACLFISCTKSIVDGEKAPNILLKLFQQPRLVALGTFSYSLYLTHGPILVLVRYWLFNQNLSPSMFAAASYIVGLGASLIFAYMFYLAFERPFMSNFLKKRKIENLT</sequence>
<dbReference type="InterPro" id="IPR002656">
    <property type="entry name" value="Acyl_transf_3_dom"/>
</dbReference>
<reference evidence="3" key="2">
    <citation type="journal article" date="2019" name="Genome Biol. Evol.">
        <title>Day and night: Metabolic profiles and evolutionary relationships of six axenic non-marine cyanobacteria.</title>
        <authorList>
            <person name="Will S.E."/>
            <person name="Henke P."/>
            <person name="Boedeker C."/>
            <person name="Huang S."/>
            <person name="Brinkmann H."/>
            <person name="Rohde M."/>
            <person name="Jarek M."/>
            <person name="Friedl T."/>
            <person name="Seufert S."/>
            <person name="Schumacher M."/>
            <person name="Overmann J."/>
            <person name="Neumann-Schaal M."/>
            <person name="Petersen J."/>
        </authorList>
    </citation>
    <scope>NUCLEOTIDE SEQUENCE [LARGE SCALE GENOMIC DNA]</scope>
    <source>
        <strain evidence="3">PCC 7102</strain>
    </source>
</reference>
<evidence type="ECO:0000259" key="2">
    <source>
        <dbReference type="Pfam" id="PF01757"/>
    </source>
</evidence>
<gene>
    <name evidence="3" type="ORF">DSM106972_043190</name>
</gene>
<dbReference type="Pfam" id="PF01757">
    <property type="entry name" value="Acyl_transf_3"/>
    <property type="match status" value="1"/>
</dbReference>
<keyword evidence="1" id="KW-1133">Transmembrane helix</keyword>
<reference evidence="3" key="1">
    <citation type="submission" date="2018-12" db="EMBL/GenBank/DDBJ databases">
        <authorList>
            <person name="Will S."/>
            <person name="Neumann-Schaal M."/>
            <person name="Henke P."/>
        </authorList>
    </citation>
    <scope>NUCLEOTIDE SEQUENCE</scope>
    <source>
        <strain evidence="3">PCC 7102</strain>
    </source>
</reference>
<dbReference type="EMBL" id="RSCL01000010">
    <property type="protein sequence ID" value="RUT04750.1"/>
    <property type="molecule type" value="Genomic_DNA"/>
</dbReference>
<dbReference type="RefSeq" id="WP_127082722.1">
    <property type="nucleotide sequence ID" value="NZ_RSCL01000010.1"/>
</dbReference>